<keyword evidence="2" id="KW-1185">Reference proteome</keyword>
<dbReference type="Proteomes" id="UP001159428">
    <property type="component" value="Unassembled WGS sequence"/>
</dbReference>
<comment type="caution">
    <text evidence="1">The sequence shown here is derived from an EMBL/GenBank/DDBJ whole genome shotgun (WGS) entry which is preliminary data.</text>
</comment>
<dbReference type="AlphaFoldDB" id="A0AAU9WMK8"/>
<name>A0AAU9WMK8_9CNID</name>
<proteinExistence type="predicted"/>
<accession>A0AAU9WMK8</accession>
<protein>
    <submittedName>
        <fullName evidence="1">Uncharacterized protein</fullName>
    </submittedName>
</protein>
<evidence type="ECO:0000313" key="2">
    <source>
        <dbReference type="Proteomes" id="UP001159428"/>
    </source>
</evidence>
<gene>
    <name evidence="1" type="ORF">PMEA_00008025</name>
</gene>
<feature type="non-terminal residue" evidence="1">
    <location>
        <position position="195"/>
    </location>
</feature>
<organism evidence="1 2">
    <name type="scientific">Pocillopora meandrina</name>
    <dbReference type="NCBI Taxonomy" id="46732"/>
    <lineage>
        <taxon>Eukaryota</taxon>
        <taxon>Metazoa</taxon>
        <taxon>Cnidaria</taxon>
        <taxon>Anthozoa</taxon>
        <taxon>Hexacorallia</taxon>
        <taxon>Scleractinia</taxon>
        <taxon>Astrocoeniina</taxon>
        <taxon>Pocilloporidae</taxon>
        <taxon>Pocillopora</taxon>
    </lineage>
</organism>
<sequence length="195" mass="21421">MSIKLYDASGLSQEFSDSEVDLKKDHGVSFVEAVVSSGTWIFYTYPNFNAANNAGPSNYKVLEPGPRVTISSVNGSMLLLPDQAEGILLFEHSFYGGTNKVFKIHKLSIISSSRSLLDASTKLFLLKDVSPLSGFYSFHNFVQWFKESCPDLNPFFPAGKAGGVSSAIVLSKNQKFLAFTKTNYKGLQQQLEPGK</sequence>
<reference evidence="1 2" key="1">
    <citation type="submission" date="2022-05" db="EMBL/GenBank/DDBJ databases">
        <authorList>
            <consortium name="Genoscope - CEA"/>
            <person name="William W."/>
        </authorList>
    </citation>
    <scope>NUCLEOTIDE SEQUENCE [LARGE SCALE GENOMIC DNA]</scope>
</reference>
<evidence type="ECO:0000313" key="1">
    <source>
        <dbReference type="EMBL" id="CAH3119195.1"/>
    </source>
</evidence>
<dbReference type="Gene3D" id="2.60.20.10">
    <property type="entry name" value="Crystallins"/>
    <property type="match status" value="1"/>
</dbReference>
<dbReference type="EMBL" id="CALNXJ010000017">
    <property type="protein sequence ID" value="CAH3119195.1"/>
    <property type="molecule type" value="Genomic_DNA"/>
</dbReference>